<dbReference type="EMBL" id="JBHSJE010000009">
    <property type="protein sequence ID" value="MFC4982031.1"/>
    <property type="molecule type" value="Genomic_DNA"/>
</dbReference>
<proteinExistence type="predicted"/>
<evidence type="ECO:0000256" key="1">
    <source>
        <dbReference type="SAM" id="MobiDB-lite"/>
    </source>
</evidence>
<sequence length="251" mass="27873">MEQRAAQAPEEVREEVTETLTRMMDLIEDPDATPEERATYVDIVGGITSTLKAIQDPDVTPEDRAAFIRIVKAMTAALYPPPPSPEPPQSHAPQGPKWLLGDMGKAGAGLKALHDPQSTPEDPEDRKRVQKTIEQACDAMRTARDPEASREEREEALRKVKQRIEALSNAQYLALMKEIKRYKPSSECVETVENRTRQVGWADGSLWGLTDPSCAAALAAGASQESTRWHALWVCVQRDPFSSCMDHIPED</sequence>
<gene>
    <name evidence="2" type="ORF">ACFPL4_27435</name>
</gene>
<organism evidence="2 3">
    <name type="scientific">Streptomyces atroolivaceus</name>
    <dbReference type="NCBI Taxonomy" id="66869"/>
    <lineage>
        <taxon>Bacteria</taxon>
        <taxon>Bacillati</taxon>
        <taxon>Actinomycetota</taxon>
        <taxon>Actinomycetes</taxon>
        <taxon>Kitasatosporales</taxon>
        <taxon>Streptomycetaceae</taxon>
        <taxon>Streptomyces</taxon>
    </lineage>
</organism>
<accession>A0ABV9VEA7</accession>
<keyword evidence="3" id="KW-1185">Reference proteome</keyword>
<dbReference type="RefSeq" id="WP_033301983.1">
    <property type="nucleotide sequence ID" value="NZ_JBFAGR010000012.1"/>
</dbReference>
<dbReference type="GeneID" id="96256700"/>
<evidence type="ECO:0000313" key="3">
    <source>
        <dbReference type="Proteomes" id="UP001595908"/>
    </source>
</evidence>
<evidence type="ECO:0000313" key="2">
    <source>
        <dbReference type="EMBL" id="MFC4982031.1"/>
    </source>
</evidence>
<dbReference type="Proteomes" id="UP001595908">
    <property type="component" value="Unassembled WGS sequence"/>
</dbReference>
<reference evidence="3" key="1">
    <citation type="journal article" date="2019" name="Int. J. Syst. Evol. Microbiol.">
        <title>The Global Catalogue of Microorganisms (GCM) 10K type strain sequencing project: providing services to taxonomists for standard genome sequencing and annotation.</title>
        <authorList>
            <consortium name="The Broad Institute Genomics Platform"/>
            <consortium name="The Broad Institute Genome Sequencing Center for Infectious Disease"/>
            <person name="Wu L."/>
            <person name="Ma J."/>
        </authorList>
    </citation>
    <scope>NUCLEOTIDE SEQUENCE [LARGE SCALE GENOMIC DNA]</scope>
    <source>
        <strain evidence="3">ICMP 257</strain>
    </source>
</reference>
<protein>
    <submittedName>
        <fullName evidence="2">Uncharacterized protein</fullName>
    </submittedName>
</protein>
<feature type="region of interest" description="Disordered" evidence="1">
    <location>
        <begin position="78"/>
        <end position="129"/>
    </location>
</feature>
<comment type="caution">
    <text evidence="2">The sequence shown here is derived from an EMBL/GenBank/DDBJ whole genome shotgun (WGS) entry which is preliminary data.</text>
</comment>
<feature type="compositionally biased region" description="Pro residues" evidence="1">
    <location>
        <begin position="79"/>
        <end position="90"/>
    </location>
</feature>
<name>A0ABV9VEA7_STRAZ</name>